<dbReference type="AlphaFoldDB" id="A0A8H3PI58"/>
<dbReference type="OrthoDB" id="5343576at2759"/>
<feature type="coiled-coil region" evidence="1">
    <location>
        <begin position="20"/>
        <end position="47"/>
    </location>
</feature>
<feature type="region of interest" description="Disordered" evidence="2">
    <location>
        <begin position="386"/>
        <end position="418"/>
    </location>
</feature>
<dbReference type="Proteomes" id="UP000664534">
    <property type="component" value="Unassembled WGS sequence"/>
</dbReference>
<gene>
    <name evidence="3" type="ORF">IMSHALPRED_002546</name>
</gene>
<organism evidence="3 4">
    <name type="scientific">Imshaugia aleurites</name>
    <dbReference type="NCBI Taxonomy" id="172621"/>
    <lineage>
        <taxon>Eukaryota</taxon>
        <taxon>Fungi</taxon>
        <taxon>Dikarya</taxon>
        <taxon>Ascomycota</taxon>
        <taxon>Pezizomycotina</taxon>
        <taxon>Lecanoromycetes</taxon>
        <taxon>OSLEUM clade</taxon>
        <taxon>Lecanoromycetidae</taxon>
        <taxon>Lecanorales</taxon>
        <taxon>Lecanorineae</taxon>
        <taxon>Parmeliaceae</taxon>
        <taxon>Imshaugia</taxon>
    </lineage>
</organism>
<reference evidence="3" key="1">
    <citation type="submission" date="2021-03" db="EMBL/GenBank/DDBJ databases">
        <authorList>
            <person name="Tagirdzhanova G."/>
        </authorList>
    </citation>
    <scope>NUCLEOTIDE SEQUENCE</scope>
</reference>
<feature type="compositionally biased region" description="Basic and acidic residues" evidence="2">
    <location>
        <begin position="394"/>
        <end position="405"/>
    </location>
</feature>
<proteinExistence type="predicted"/>
<feature type="region of interest" description="Disordered" evidence="2">
    <location>
        <begin position="68"/>
        <end position="100"/>
    </location>
</feature>
<dbReference type="EMBL" id="CAJPDT010000146">
    <property type="protein sequence ID" value="CAF9941372.1"/>
    <property type="molecule type" value="Genomic_DNA"/>
</dbReference>
<comment type="caution">
    <text evidence="3">The sequence shown here is derived from an EMBL/GenBank/DDBJ whole genome shotgun (WGS) entry which is preliminary data.</text>
</comment>
<evidence type="ECO:0000256" key="1">
    <source>
        <dbReference type="SAM" id="Coils"/>
    </source>
</evidence>
<keyword evidence="1" id="KW-0175">Coiled coil</keyword>
<name>A0A8H3PI58_9LECA</name>
<accession>A0A8H3PI58</accession>
<protein>
    <submittedName>
        <fullName evidence="3">Uncharacterized protein</fullName>
    </submittedName>
</protein>
<evidence type="ECO:0000256" key="2">
    <source>
        <dbReference type="SAM" id="MobiDB-lite"/>
    </source>
</evidence>
<evidence type="ECO:0000313" key="3">
    <source>
        <dbReference type="EMBL" id="CAF9941372.1"/>
    </source>
</evidence>
<feature type="region of interest" description="Disordered" evidence="2">
    <location>
        <begin position="119"/>
        <end position="150"/>
    </location>
</feature>
<sequence>MATAHDEYYDRLVTRLTTGFGAMLEQVQQLANKNMELEQRLEHVGEEALHLSRAEGNPSVDRFPNRLQEEQSASAEPRRRHSRSEPGEEQSFMGTEDQENGMSIADGVQAWKVLTNGKGPLWRRHNAKKLHEKQTRDSAESTSKQDALPEGHPAVVQEMKESLECPFAAMSHLGGEKTTRMESAIQRPGSLPTPPHTQGHFADVPHEETLNRHDSPPPSISGSISKCPIRMLDERSPEEIAQFFENHKHEIPRSHEICVRRYQSNSKRIRELDAKYGNLANMIKGLGMKHQPLLPSKEDSEEYDVAMDTNSMGKVENWAHNVDMAHEGGDTQNDAKTQLSASGDGHRHSNRPLKEVRVGESPSRPWGISVPAAIPPLYLDEDVLTPTRKSSQTKARDAPVGDRASDASAHGPDGHRDERARMIFTGPVFIGYGPEQAAAMIKECGLKNARSEGLHVGK</sequence>
<feature type="compositionally biased region" description="Basic and acidic residues" evidence="2">
    <location>
        <begin position="344"/>
        <end position="358"/>
    </location>
</feature>
<feature type="compositionally biased region" description="Polar residues" evidence="2">
    <location>
        <begin position="330"/>
        <end position="341"/>
    </location>
</feature>
<feature type="region of interest" description="Disordered" evidence="2">
    <location>
        <begin position="325"/>
        <end position="363"/>
    </location>
</feature>
<feature type="compositionally biased region" description="Basic residues" evidence="2">
    <location>
        <begin position="121"/>
        <end position="131"/>
    </location>
</feature>
<evidence type="ECO:0000313" key="4">
    <source>
        <dbReference type="Proteomes" id="UP000664534"/>
    </source>
</evidence>
<keyword evidence="4" id="KW-1185">Reference proteome</keyword>